<dbReference type="RefSeq" id="WP_226585674.1">
    <property type="nucleotide sequence ID" value="NZ_BLAY01000079.1"/>
</dbReference>
<accession>A0AAV3XEV3</accession>
<dbReference type="EMBL" id="BLAY01000079">
    <property type="protein sequence ID" value="GET39961.1"/>
    <property type="molecule type" value="Genomic_DNA"/>
</dbReference>
<comment type="caution">
    <text evidence="1">The sequence shown here is derived from an EMBL/GenBank/DDBJ whole genome shotgun (WGS) entry which is preliminary data.</text>
</comment>
<evidence type="ECO:0000313" key="2">
    <source>
        <dbReference type="Proteomes" id="UP001050975"/>
    </source>
</evidence>
<gene>
    <name evidence="1" type="ORF">MiSe_47340</name>
</gene>
<organism evidence="1 2">
    <name type="scientific">Microseira wollei NIES-4236</name>
    <dbReference type="NCBI Taxonomy" id="2530354"/>
    <lineage>
        <taxon>Bacteria</taxon>
        <taxon>Bacillati</taxon>
        <taxon>Cyanobacteriota</taxon>
        <taxon>Cyanophyceae</taxon>
        <taxon>Oscillatoriophycideae</taxon>
        <taxon>Aerosakkonematales</taxon>
        <taxon>Aerosakkonemataceae</taxon>
        <taxon>Microseira</taxon>
    </lineage>
</organism>
<evidence type="ECO:0000313" key="1">
    <source>
        <dbReference type="EMBL" id="GET39961.1"/>
    </source>
</evidence>
<keyword evidence="2" id="KW-1185">Reference proteome</keyword>
<name>A0AAV3XEV3_9CYAN</name>
<sequence length="47" mass="5671">MNEERLEAYLSLIDCLINCDDGEEMQILENHKNLLDYDFIKFIKKYS</sequence>
<protein>
    <submittedName>
        <fullName evidence="1">Uncharacterized protein</fullName>
    </submittedName>
</protein>
<proteinExistence type="predicted"/>
<dbReference type="AlphaFoldDB" id="A0AAV3XEV3"/>
<reference evidence="1" key="1">
    <citation type="submission" date="2019-10" db="EMBL/GenBank/DDBJ databases">
        <title>Draft genome sequece of Microseira wollei NIES-4236.</title>
        <authorList>
            <person name="Yamaguchi H."/>
            <person name="Suzuki S."/>
            <person name="Kawachi M."/>
        </authorList>
    </citation>
    <scope>NUCLEOTIDE SEQUENCE</scope>
    <source>
        <strain evidence="1">NIES-4236</strain>
    </source>
</reference>
<dbReference type="Proteomes" id="UP001050975">
    <property type="component" value="Unassembled WGS sequence"/>
</dbReference>